<dbReference type="Pfam" id="PF00557">
    <property type="entry name" value="Peptidase_M24"/>
    <property type="match status" value="1"/>
</dbReference>
<feature type="domain" description="Peptidase M24" evidence="1">
    <location>
        <begin position="163"/>
        <end position="372"/>
    </location>
</feature>
<proteinExistence type="predicted"/>
<keyword evidence="4" id="KW-1185">Reference proteome</keyword>
<sequence>MPFAPAELAARLEAVRQRMAAADLDALVVADPANIHYLTGYDAWSFYMPQLLLVTHDDDPVLALRAMDANGAHRTAQLPASRILGYPESWVHQPDRHPFAWIVDALRERGLVRPGRVGVEAEAHFLTVRSYLALQAAAPEWTLVDDRQLVNWARLVKSPAELERMREAGRVCTAAMLAGFEAIRPGMGQHELAAVVAHAQAMGVDGVAGDYPAIVPMLPTGESADTPHMTYSGRVLEAGEAVSFEIAGVSQRYHAPLARTVSLGPPSPDLRSLASVAADGLDLVLDAMRPGATLAEVHGVWQAHLARAGYEKASRLGYSIGIGYPPDWGEHTVSVRGDDDTVLEPGITLHVIAGMWMTGFGCELSESVAVTDAGVELLTHVPRELVVR</sequence>
<reference evidence="4" key="1">
    <citation type="submission" date="2016-10" db="EMBL/GenBank/DDBJ databases">
        <authorList>
            <person name="Varghese N."/>
            <person name="Submissions S."/>
        </authorList>
    </citation>
    <scope>NUCLEOTIDE SEQUENCE [LARGE SCALE GENOMIC DNA]</scope>
    <source>
        <strain evidence="4">DSM 22002</strain>
    </source>
</reference>
<dbReference type="AlphaFoldDB" id="A0A1G7ZZQ7"/>
<dbReference type="PANTHER" id="PTHR46112:SF2">
    <property type="entry name" value="XAA-PRO AMINOPEPTIDASE P-RELATED"/>
    <property type="match status" value="1"/>
</dbReference>
<name>A0A1G7ZZQ7_9MICO</name>
<dbReference type="Proteomes" id="UP000198822">
    <property type="component" value="Chromosome I"/>
</dbReference>
<dbReference type="SUPFAM" id="SSF55920">
    <property type="entry name" value="Creatinase/aminopeptidase"/>
    <property type="match status" value="1"/>
</dbReference>
<dbReference type="InterPro" id="IPR029149">
    <property type="entry name" value="Creatin/AminoP/Spt16_N"/>
</dbReference>
<protein>
    <submittedName>
        <fullName evidence="3">Xaa-Pro dipeptidase</fullName>
    </submittedName>
</protein>
<accession>A0A1G7ZZQ7</accession>
<gene>
    <name evidence="3" type="ORF">SAMN04489720_0187</name>
</gene>
<organism evidence="3 4">
    <name type="scientific">Agrococcus jejuensis</name>
    <dbReference type="NCBI Taxonomy" id="399736"/>
    <lineage>
        <taxon>Bacteria</taxon>
        <taxon>Bacillati</taxon>
        <taxon>Actinomycetota</taxon>
        <taxon>Actinomycetes</taxon>
        <taxon>Micrococcales</taxon>
        <taxon>Microbacteriaceae</taxon>
        <taxon>Agrococcus</taxon>
    </lineage>
</organism>
<dbReference type="CDD" id="cd01066">
    <property type="entry name" value="APP_MetAP"/>
    <property type="match status" value="1"/>
</dbReference>
<dbReference type="SUPFAM" id="SSF53092">
    <property type="entry name" value="Creatinase/prolidase N-terminal domain"/>
    <property type="match status" value="1"/>
</dbReference>
<dbReference type="RefSeq" id="WP_092501632.1">
    <property type="nucleotide sequence ID" value="NZ_LT629695.1"/>
</dbReference>
<dbReference type="InterPro" id="IPR000994">
    <property type="entry name" value="Pept_M24"/>
</dbReference>
<evidence type="ECO:0000259" key="2">
    <source>
        <dbReference type="Pfam" id="PF01321"/>
    </source>
</evidence>
<evidence type="ECO:0000259" key="1">
    <source>
        <dbReference type="Pfam" id="PF00557"/>
    </source>
</evidence>
<dbReference type="InterPro" id="IPR036005">
    <property type="entry name" value="Creatinase/aminopeptidase-like"/>
</dbReference>
<feature type="domain" description="Creatinase N-terminal" evidence="2">
    <location>
        <begin position="11"/>
        <end position="156"/>
    </location>
</feature>
<dbReference type="STRING" id="399736.SAMN04489720_0187"/>
<dbReference type="Gene3D" id="3.90.230.10">
    <property type="entry name" value="Creatinase/methionine aminopeptidase superfamily"/>
    <property type="match status" value="1"/>
</dbReference>
<dbReference type="OrthoDB" id="9761809at2"/>
<evidence type="ECO:0000313" key="4">
    <source>
        <dbReference type="Proteomes" id="UP000198822"/>
    </source>
</evidence>
<dbReference type="Pfam" id="PF01321">
    <property type="entry name" value="Creatinase_N"/>
    <property type="match status" value="1"/>
</dbReference>
<dbReference type="InterPro" id="IPR000587">
    <property type="entry name" value="Creatinase_N"/>
</dbReference>
<dbReference type="InterPro" id="IPR050659">
    <property type="entry name" value="Peptidase_M24B"/>
</dbReference>
<dbReference type="EMBL" id="LT629695">
    <property type="protein sequence ID" value="SDH14162.1"/>
    <property type="molecule type" value="Genomic_DNA"/>
</dbReference>
<evidence type="ECO:0000313" key="3">
    <source>
        <dbReference type="EMBL" id="SDH14162.1"/>
    </source>
</evidence>
<dbReference type="Gene3D" id="3.40.350.10">
    <property type="entry name" value="Creatinase/prolidase N-terminal domain"/>
    <property type="match status" value="1"/>
</dbReference>
<dbReference type="PANTHER" id="PTHR46112">
    <property type="entry name" value="AMINOPEPTIDASE"/>
    <property type="match status" value="1"/>
</dbReference>